<accession>A0ACC1NR34</accession>
<reference evidence="1" key="1">
    <citation type="submission" date="2022-08" db="EMBL/GenBank/DDBJ databases">
        <title>Genome Sequence of Lecanicillium fungicola.</title>
        <authorList>
            <person name="Buettner E."/>
        </authorList>
    </citation>
    <scope>NUCLEOTIDE SEQUENCE</scope>
    <source>
        <strain evidence="1">Babe33</strain>
    </source>
</reference>
<gene>
    <name evidence="1" type="ORF">NQ176_g2063</name>
</gene>
<keyword evidence="2" id="KW-1185">Reference proteome</keyword>
<sequence>MHSSIISLALSFAGAVVAERTGMDHQALARDVHDIVRDITSLPTLGKRCTPEEQAAFEACATPCSAFGNTPGNSAGQGFCVLACSKIHGGC</sequence>
<evidence type="ECO:0000313" key="1">
    <source>
        <dbReference type="EMBL" id="KAJ2981377.1"/>
    </source>
</evidence>
<proteinExistence type="predicted"/>
<organism evidence="1 2">
    <name type="scientific">Zarea fungicola</name>
    <dbReference type="NCBI Taxonomy" id="93591"/>
    <lineage>
        <taxon>Eukaryota</taxon>
        <taxon>Fungi</taxon>
        <taxon>Dikarya</taxon>
        <taxon>Ascomycota</taxon>
        <taxon>Pezizomycotina</taxon>
        <taxon>Sordariomycetes</taxon>
        <taxon>Hypocreomycetidae</taxon>
        <taxon>Hypocreales</taxon>
        <taxon>Cordycipitaceae</taxon>
        <taxon>Zarea</taxon>
    </lineage>
</organism>
<comment type="caution">
    <text evidence="1">The sequence shown here is derived from an EMBL/GenBank/DDBJ whole genome shotgun (WGS) entry which is preliminary data.</text>
</comment>
<evidence type="ECO:0000313" key="2">
    <source>
        <dbReference type="Proteomes" id="UP001143910"/>
    </source>
</evidence>
<protein>
    <submittedName>
        <fullName evidence="1">Uncharacterized protein</fullName>
    </submittedName>
</protein>
<dbReference type="EMBL" id="JANJQO010000134">
    <property type="protein sequence ID" value="KAJ2981377.1"/>
    <property type="molecule type" value="Genomic_DNA"/>
</dbReference>
<dbReference type="Proteomes" id="UP001143910">
    <property type="component" value="Unassembled WGS sequence"/>
</dbReference>
<name>A0ACC1NR34_9HYPO</name>